<evidence type="ECO:0000313" key="4">
    <source>
        <dbReference type="Proteomes" id="UP001220395"/>
    </source>
</evidence>
<comment type="subcellular location">
    <subcellularLocation>
        <location evidence="1">Cell envelope</location>
    </subcellularLocation>
</comment>
<name>A0ABY7TIY6_9SPHN</name>
<keyword evidence="4" id="KW-1185">Reference proteome</keyword>
<reference evidence="3 4" key="1">
    <citation type="submission" date="2023-02" db="EMBL/GenBank/DDBJ databases">
        <title>Genome sequence of Sphingomonas naphthae.</title>
        <authorList>
            <person name="Kim S."/>
            <person name="Heo J."/>
            <person name="Kwon S.-W."/>
        </authorList>
    </citation>
    <scope>NUCLEOTIDE SEQUENCE [LARGE SCALE GENOMIC DNA]</scope>
    <source>
        <strain evidence="3 4">KACC 18716</strain>
    </source>
</reference>
<accession>A0ABY7TIY6</accession>
<dbReference type="InterPro" id="IPR008929">
    <property type="entry name" value="Chondroitin_lyas"/>
</dbReference>
<feature type="domain" description="Heparinase II/III-like C-terminal" evidence="2">
    <location>
        <begin position="321"/>
        <end position="563"/>
    </location>
</feature>
<dbReference type="Pfam" id="PF07940">
    <property type="entry name" value="Hepar_II_III_C"/>
    <property type="match status" value="1"/>
</dbReference>
<dbReference type="Proteomes" id="UP001220395">
    <property type="component" value="Chromosome"/>
</dbReference>
<gene>
    <name evidence="3" type="ORF">PQ455_16435</name>
</gene>
<dbReference type="Gene3D" id="1.50.10.100">
    <property type="entry name" value="Chondroitin AC/alginate lyase"/>
    <property type="match status" value="1"/>
</dbReference>
<evidence type="ECO:0000259" key="2">
    <source>
        <dbReference type="Pfam" id="PF07940"/>
    </source>
</evidence>
<dbReference type="Gene3D" id="2.70.98.70">
    <property type="match status" value="1"/>
</dbReference>
<sequence length="569" mass="60716">MRRRKGDGLAGGPIRLEGLGGGMSLSERFSGGLHKLTWRTPLHALRLRGRFPLKLTAVPEDPIRGDDRIGRSILNGQVPLDGLVAPLSALFDDTQLSKPMTAHLQSFAWLRDLAAVGHYSEVAPAAEAAMRGWLDKHGKHVSDTAWRPDVWGRRILAWTAHAPLILSSEDETYRSAVLNTLARGARHIDRCADKAPQGVPRIAAWAGVVTAGLLIPGGEKRLQQGEAGLARAMAVSMYDDGGLANRSPASQLELVEVLAQLGAVYEAVARPLPEPLANALATAVPALLSVTLGDDGLSSWQGGTPMTPGRVVAAVAASRIRTRPLRHARDWGYQHVHQGQTRLVIDAAPPPIARLTAGSCASTLAFEMTDGPHRLIVNCGGARLATGLPAEFAAALRTTAAHSTLILADSNSTAIHADGALGRGVSEVEMDRRDVDGAIRIDSTHDGYVRRFGFKHRRQLQLSADGRELHGDDLLLPAGKRRAAVVDFAVRFHLGPGVEASTTADGQGALLRLMSGQLWQFRCRGGTLAIEESLWIDGLGRPVGTRQLVVSGETALSGTGVTWLLRRAS</sequence>
<evidence type="ECO:0000256" key="1">
    <source>
        <dbReference type="ARBA" id="ARBA00004196"/>
    </source>
</evidence>
<protein>
    <submittedName>
        <fullName evidence="3">Heparinase II/III family protein</fullName>
    </submittedName>
</protein>
<dbReference type="InterPro" id="IPR012480">
    <property type="entry name" value="Hepar_II_III_C"/>
</dbReference>
<evidence type="ECO:0000313" key="3">
    <source>
        <dbReference type="EMBL" id="WCT73188.1"/>
    </source>
</evidence>
<organism evidence="3 4">
    <name type="scientific">Sphingomonas naphthae</name>
    <dbReference type="NCBI Taxonomy" id="1813468"/>
    <lineage>
        <taxon>Bacteria</taxon>
        <taxon>Pseudomonadati</taxon>
        <taxon>Pseudomonadota</taxon>
        <taxon>Alphaproteobacteria</taxon>
        <taxon>Sphingomonadales</taxon>
        <taxon>Sphingomonadaceae</taxon>
        <taxon>Sphingomonas</taxon>
    </lineage>
</organism>
<proteinExistence type="predicted"/>
<dbReference type="RefSeq" id="WP_273687227.1">
    <property type="nucleotide sequence ID" value="NZ_CP117411.1"/>
</dbReference>
<dbReference type="EMBL" id="CP117411">
    <property type="protein sequence ID" value="WCT73188.1"/>
    <property type="molecule type" value="Genomic_DNA"/>
</dbReference>